<dbReference type="InterPro" id="IPR010730">
    <property type="entry name" value="HET"/>
</dbReference>
<dbReference type="PANTHER" id="PTHR24148:SF73">
    <property type="entry name" value="HET DOMAIN PROTEIN (AFU_ORTHOLOGUE AFUA_8G01020)"/>
    <property type="match status" value="1"/>
</dbReference>
<proteinExistence type="predicted"/>
<evidence type="ECO:0000313" key="3">
    <source>
        <dbReference type="EMBL" id="EME82475.1"/>
    </source>
</evidence>
<dbReference type="InterPro" id="IPR052895">
    <property type="entry name" value="HetReg/Transcr_Mod"/>
</dbReference>
<dbReference type="KEGG" id="pfj:MYCFIDRAFT_197585"/>
<feature type="compositionally biased region" description="Polar residues" evidence="1">
    <location>
        <begin position="435"/>
        <end position="447"/>
    </location>
</feature>
<dbReference type="EMBL" id="KB446559">
    <property type="protein sequence ID" value="EME82475.1"/>
    <property type="molecule type" value="Genomic_DNA"/>
</dbReference>
<dbReference type="PANTHER" id="PTHR24148">
    <property type="entry name" value="ANKYRIN REPEAT DOMAIN-CONTAINING PROTEIN 39 HOMOLOG-RELATED"/>
    <property type="match status" value="1"/>
</dbReference>
<name>M2YXP9_PSEFD</name>
<gene>
    <name evidence="3" type="ORF">MYCFIDRAFT_197585</name>
</gene>
<dbReference type="VEuPathDB" id="FungiDB:MYCFIDRAFT_197585"/>
<dbReference type="AlphaFoldDB" id="M2YXP9"/>
<dbReference type="STRING" id="383855.M2YXP9"/>
<evidence type="ECO:0000259" key="2">
    <source>
        <dbReference type="Pfam" id="PF06985"/>
    </source>
</evidence>
<dbReference type="Pfam" id="PF06985">
    <property type="entry name" value="HET"/>
    <property type="match status" value="1"/>
</dbReference>
<dbReference type="RefSeq" id="XP_007927832.1">
    <property type="nucleotide sequence ID" value="XM_007929641.1"/>
</dbReference>
<keyword evidence="4" id="KW-1185">Reference proteome</keyword>
<evidence type="ECO:0000256" key="1">
    <source>
        <dbReference type="SAM" id="MobiDB-lite"/>
    </source>
</evidence>
<organism evidence="3 4">
    <name type="scientific">Pseudocercospora fijiensis (strain CIRAD86)</name>
    <name type="common">Black leaf streak disease fungus</name>
    <name type="synonym">Mycosphaerella fijiensis</name>
    <dbReference type="NCBI Taxonomy" id="383855"/>
    <lineage>
        <taxon>Eukaryota</taxon>
        <taxon>Fungi</taxon>
        <taxon>Dikarya</taxon>
        <taxon>Ascomycota</taxon>
        <taxon>Pezizomycotina</taxon>
        <taxon>Dothideomycetes</taxon>
        <taxon>Dothideomycetidae</taxon>
        <taxon>Mycosphaerellales</taxon>
        <taxon>Mycosphaerellaceae</taxon>
        <taxon>Pseudocercospora</taxon>
    </lineage>
</organism>
<protein>
    <recommendedName>
        <fullName evidence="2">Heterokaryon incompatibility domain-containing protein</fullName>
    </recommendedName>
</protein>
<feature type="domain" description="Heterokaryon incompatibility" evidence="2">
    <location>
        <begin position="13"/>
        <end position="128"/>
    </location>
</feature>
<sequence>MASQRASQAQKLARTAYLWIDSICIDQEGNREEKNAQVSMMYKIYRKATEVLVCVGEHEGGSERLMAVIGALSYPLQVISQEGTPWRTRFFWRTFFATLGTSEIEDILVLLENFESRPYFKRLWIVQELFAAGKNKQLVCGPHVLPYQLLRAFLAAFIEGNRELRLDDSHKFPYLSTTCFDLAVRPNMESIFLRFGVQHLCFDPRDRLFGMISFLNTKSSVMPVPPVDYSKSTLDLALDLAPFYDSDQPHRLPKKVFSRGRIVALVDAVAEAGDLLISLIATPASEMNNLLVLRPVSGNTNGYMIAGQGIAFYKFGMNSMGAQRCQCEATHRSQHPRFEMHFSLALSTRELLAYIGQDFIGPDYYHTAFDIDKRLERLAICPIPTLSTSRVLDTRVLRCYANGASENADVSNCGPQTVIRDSNMNDVSELESSDDSTGYGSIGTSSDESVDLGDVSALSMTERLECRGGIMGSLQGISARSRVAQARRDVLIHVRLGRVAIEAFAHHRRYLRLLLKDLVIAHILPCQLHTLYSSKKTIFIATEFEVQVHPG</sequence>
<reference evidence="3 4" key="1">
    <citation type="journal article" date="2012" name="PLoS Pathog.">
        <title>Diverse lifestyles and strategies of plant pathogenesis encoded in the genomes of eighteen Dothideomycetes fungi.</title>
        <authorList>
            <person name="Ohm R.A."/>
            <person name="Feau N."/>
            <person name="Henrissat B."/>
            <person name="Schoch C.L."/>
            <person name="Horwitz B.A."/>
            <person name="Barry K.W."/>
            <person name="Condon B.J."/>
            <person name="Copeland A.C."/>
            <person name="Dhillon B."/>
            <person name="Glaser F."/>
            <person name="Hesse C.N."/>
            <person name="Kosti I."/>
            <person name="LaButti K."/>
            <person name="Lindquist E.A."/>
            <person name="Lucas S."/>
            <person name="Salamov A.A."/>
            <person name="Bradshaw R.E."/>
            <person name="Ciuffetti L."/>
            <person name="Hamelin R.C."/>
            <person name="Kema G.H.J."/>
            <person name="Lawrence C."/>
            <person name="Scott J.A."/>
            <person name="Spatafora J.W."/>
            <person name="Turgeon B.G."/>
            <person name="de Wit P.J.G.M."/>
            <person name="Zhong S."/>
            <person name="Goodwin S.B."/>
            <person name="Grigoriev I.V."/>
        </authorList>
    </citation>
    <scope>NUCLEOTIDE SEQUENCE [LARGE SCALE GENOMIC DNA]</scope>
    <source>
        <strain evidence="3 4">CIRAD86</strain>
    </source>
</reference>
<feature type="region of interest" description="Disordered" evidence="1">
    <location>
        <begin position="427"/>
        <end position="448"/>
    </location>
</feature>
<evidence type="ECO:0000313" key="4">
    <source>
        <dbReference type="Proteomes" id="UP000016932"/>
    </source>
</evidence>
<dbReference type="GeneID" id="19335663"/>
<dbReference type="OrthoDB" id="3773119at2759"/>
<dbReference type="HOGENOM" id="CLU_494423_0_0_1"/>
<dbReference type="Proteomes" id="UP000016932">
    <property type="component" value="Unassembled WGS sequence"/>
</dbReference>
<accession>M2YXP9</accession>